<gene>
    <name evidence="6" type="primary">cnrH_1</name>
    <name evidence="6" type="ORF">ElP_30710</name>
</gene>
<dbReference type="GO" id="GO:0016987">
    <property type="term" value="F:sigma factor activity"/>
    <property type="evidence" value="ECO:0007669"/>
    <property type="project" value="UniProtKB-KW"/>
</dbReference>
<keyword evidence="4" id="KW-0804">Transcription</keyword>
<dbReference type="EMBL" id="CP036426">
    <property type="protein sequence ID" value="QDV35168.1"/>
    <property type="molecule type" value="Genomic_DNA"/>
</dbReference>
<dbReference type="Pfam" id="PF04542">
    <property type="entry name" value="Sigma70_r2"/>
    <property type="match status" value="1"/>
</dbReference>
<evidence type="ECO:0000313" key="7">
    <source>
        <dbReference type="Proteomes" id="UP000317835"/>
    </source>
</evidence>
<proteinExistence type="predicted"/>
<evidence type="ECO:0000313" key="6">
    <source>
        <dbReference type="EMBL" id="QDV35168.1"/>
    </source>
</evidence>
<dbReference type="OrthoDB" id="258490at2"/>
<dbReference type="InterPro" id="IPR013325">
    <property type="entry name" value="RNA_pol_sigma_r2"/>
</dbReference>
<dbReference type="InterPro" id="IPR014284">
    <property type="entry name" value="RNA_pol_sigma-70_dom"/>
</dbReference>
<evidence type="ECO:0000256" key="2">
    <source>
        <dbReference type="ARBA" id="ARBA00023082"/>
    </source>
</evidence>
<dbReference type="GO" id="GO:0003677">
    <property type="term" value="F:DNA binding"/>
    <property type="evidence" value="ECO:0007669"/>
    <property type="project" value="UniProtKB-KW"/>
</dbReference>
<reference evidence="6 7" key="1">
    <citation type="submission" date="2019-02" db="EMBL/GenBank/DDBJ databases">
        <title>Deep-cultivation of Planctomycetes and their phenomic and genomic characterization uncovers novel biology.</title>
        <authorList>
            <person name="Wiegand S."/>
            <person name="Jogler M."/>
            <person name="Boedeker C."/>
            <person name="Pinto D."/>
            <person name="Vollmers J."/>
            <person name="Rivas-Marin E."/>
            <person name="Kohn T."/>
            <person name="Peeters S.H."/>
            <person name="Heuer A."/>
            <person name="Rast P."/>
            <person name="Oberbeckmann S."/>
            <person name="Bunk B."/>
            <person name="Jeske O."/>
            <person name="Meyerdierks A."/>
            <person name="Storesund J.E."/>
            <person name="Kallscheuer N."/>
            <person name="Luecker S."/>
            <person name="Lage O.M."/>
            <person name="Pohl T."/>
            <person name="Merkel B.J."/>
            <person name="Hornburger P."/>
            <person name="Mueller R.-W."/>
            <person name="Bruemmer F."/>
            <person name="Labrenz M."/>
            <person name="Spormann A.M."/>
            <person name="Op den Camp H."/>
            <person name="Overmann J."/>
            <person name="Amann R."/>
            <person name="Jetten M.S.M."/>
            <person name="Mascher T."/>
            <person name="Medema M.H."/>
            <person name="Devos D.P."/>
            <person name="Kaster A.-K."/>
            <person name="Ovreas L."/>
            <person name="Rohde M."/>
            <person name="Galperin M.Y."/>
            <person name="Jogler C."/>
        </authorList>
    </citation>
    <scope>NUCLEOTIDE SEQUENCE [LARGE SCALE GENOMIC DNA]</scope>
    <source>
        <strain evidence="6 7">ElP</strain>
    </source>
</reference>
<evidence type="ECO:0000256" key="4">
    <source>
        <dbReference type="ARBA" id="ARBA00023163"/>
    </source>
</evidence>
<dbReference type="RefSeq" id="WP_145270580.1">
    <property type="nucleotide sequence ID" value="NZ_CP036426.1"/>
</dbReference>
<dbReference type="Gene3D" id="1.10.1740.10">
    <property type="match status" value="1"/>
</dbReference>
<dbReference type="InterPro" id="IPR007627">
    <property type="entry name" value="RNA_pol_sigma70_r2"/>
</dbReference>
<dbReference type="Proteomes" id="UP000317835">
    <property type="component" value="Chromosome"/>
</dbReference>
<protein>
    <submittedName>
        <fullName evidence="6">RNA polymerase sigma factor CnrH</fullName>
    </submittedName>
</protein>
<keyword evidence="3" id="KW-0238">DNA-binding</keyword>
<dbReference type="SUPFAM" id="SSF88946">
    <property type="entry name" value="Sigma2 domain of RNA polymerase sigma factors"/>
    <property type="match status" value="1"/>
</dbReference>
<keyword evidence="1" id="KW-0805">Transcription regulation</keyword>
<evidence type="ECO:0000259" key="5">
    <source>
        <dbReference type="Pfam" id="PF04542"/>
    </source>
</evidence>
<dbReference type="InterPro" id="IPR039425">
    <property type="entry name" value="RNA_pol_sigma-70-like"/>
</dbReference>
<dbReference type="GO" id="GO:0006352">
    <property type="term" value="P:DNA-templated transcription initiation"/>
    <property type="evidence" value="ECO:0007669"/>
    <property type="project" value="InterPro"/>
</dbReference>
<dbReference type="KEGG" id="tpla:ElP_30710"/>
<dbReference type="PANTHER" id="PTHR43133">
    <property type="entry name" value="RNA POLYMERASE ECF-TYPE SIGMA FACTO"/>
    <property type="match status" value="1"/>
</dbReference>
<evidence type="ECO:0000256" key="1">
    <source>
        <dbReference type="ARBA" id="ARBA00023015"/>
    </source>
</evidence>
<name>A0A518H2V1_9BACT</name>
<evidence type="ECO:0000256" key="3">
    <source>
        <dbReference type="ARBA" id="ARBA00023125"/>
    </source>
</evidence>
<feature type="domain" description="RNA polymerase sigma-70 region 2" evidence="5">
    <location>
        <begin position="28"/>
        <end position="97"/>
    </location>
</feature>
<dbReference type="AlphaFoldDB" id="A0A518H2V1"/>
<dbReference type="PANTHER" id="PTHR43133:SF8">
    <property type="entry name" value="RNA POLYMERASE SIGMA FACTOR HI_1459-RELATED"/>
    <property type="match status" value="1"/>
</dbReference>
<dbReference type="Gene3D" id="1.10.10.10">
    <property type="entry name" value="Winged helix-like DNA-binding domain superfamily/Winged helix DNA-binding domain"/>
    <property type="match status" value="1"/>
</dbReference>
<dbReference type="InterPro" id="IPR036388">
    <property type="entry name" value="WH-like_DNA-bd_sf"/>
</dbReference>
<organism evidence="6 7">
    <name type="scientific">Tautonia plasticadhaerens</name>
    <dbReference type="NCBI Taxonomy" id="2527974"/>
    <lineage>
        <taxon>Bacteria</taxon>
        <taxon>Pseudomonadati</taxon>
        <taxon>Planctomycetota</taxon>
        <taxon>Planctomycetia</taxon>
        <taxon>Isosphaerales</taxon>
        <taxon>Isosphaeraceae</taxon>
        <taxon>Tautonia</taxon>
    </lineage>
</organism>
<accession>A0A518H2V1</accession>
<sequence length="200" mass="22169">MADSPETRPSLLVRLGLPRDDRAWEEFVELYGPLVRRLARRSGLQETDADDLAQDVFRAVAGAIDRWDPDPSRGSFRAWLSRISRNLIVNLIAARRRHPAGTGAGGTDMVAMLHAQPSSDEDSALFDLEYRRRLFALAADRVRGTVRGATWQAFWRTGVEGQDARAVAEALGLSPGAVYVARSRVMARLRREIEAIEGDG</sequence>
<keyword evidence="2" id="KW-0731">Sigma factor</keyword>
<keyword evidence="7" id="KW-1185">Reference proteome</keyword>
<dbReference type="NCBIfam" id="TIGR02937">
    <property type="entry name" value="sigma70-ECF"/>
    <property type="match status" value="1"/>
</dbReference>